<dbReference type="InterPro" id="IPR007378">
    <property type="entry name" value="Tic22-like"/>
</dbReference>
<organism evidence="4 5">
    <name type="scientific">Rubroshorea leprosula</name>
    <dbReference type="NCBI Taxonomy" id="152421"/>
    <lineage>
        <taxon>Eukaryota</taxon>
        <taxon>Viridiplantae</taxon>
        <taxon>Streptophyta</taxon>
        <taxon>Embryophyta</taxon>
        <taxon>Tracheophyta</taxon>
        <taxon>Spermatophyta</taxon>
        <taxon>Magnoliopsida</taxon>
        <taxon>eudicotyledons</taxon>
        <taxon>Gunneridae</taxon>
        <taxon>Pentapetalae</taxon>
        <taxon>rosids</taxon>
        <taxon>malvids</taxon>
        <taxon>Malvales</taxon>
        <taxon>Dipterocarpaceae</taxon>
        <taxon>Rubroshorea</taxon>
    </lineage>
</organism>
<keyword evidence="2" id="KW-0150">Chloroplast</keyword>
<evidence type="ECO:0000256" key="3">
    <source>
        <dbReference type="ARBA" id="ARBA00022640"/>
    </source>
</evidence>
<name>A0AAV5KVB9_9ROSI</name>
<accession>A0AAV5KVB9</accession>
<dbReference type="GO" id="GO:0015031">
    <property type="term" value="P:protein transport"/>
    <property type="evidence" value="ECO:0007669"/>
    <property type="project" value="InterPro"/>
</dbReference>
<reference evidence="4 5" key="1">
    <citation type="journal article" date="2021" name="Commun. Biol.">
        <title>The genome of Shorea leprosula (Dipterocarpaceae) highlights the ecological relevance of drought in aseasonal tropical rainforests.</title>
        <authorList>
            <person name="Ng K.K.S."/>
            <person name="Kobayashi M.J."/>
            <person name="Fawcett J.A."/>
            <person name="Hatakeyama M."/>
            <person name="Paape T."/>
            <person name="Ng C.H."/>
            <person name="Ang C.C."/>
            <person name="Tnah L.H."/>
            <person name="Lee C.T."/>
            <person name="Nishiyama T."/>
            <person name="Sese J."/>
            <person name="O'Brien M.J."/>
            <person name="Copetti D."/>
            <person name="Mohd Noor M.I."/>
            <person name="Ong R.C."/>
            <person name="Putra M."/>
            <person name="Sireger I.Z."/>
            <person name="Indrioko S."/>
            <person name="Kosugi Y."/>
            <person name="Izuno A."/>
            <person name="Isagi Y."/>
            <person name="Lee S.L."/>
            <person name="Shimizu K.K."/>
        </authorList>
    </citation>
    <scope>NUCLEOTIDE SEQUENCE [LARGE SCALE GENOMIC DNA]</scope>
    <source>
        <strain evidence="4">214</strain>
    </source>
</reference>
<dbReference type="Proteomes" id="UP001054252">
    <property type="component" value="Unassembled WGS sequence"/>
</dbReference>
<dbReference type="GO" id="GO:0009507">
    <property type="term" value="C:chloroplast"/>
    <property type="evidence" value="ECO:0007669"/>
    <property type="project" value="UniProtKB-SubCell"/>
</dbReference>
<keyword evidence="3" id="KW-0934">Plastid</keyword>
<comment type="caution">
    <text evidence="4">The sequence shown here is derived from an EMBL/GenBank/DDBJ whole genome shotgun (WGS) entry which is preliminary data.</text>
</comment>
<sequence>MGTSVPAKYLVNRSLVRLHIQWWWLWPIVIVCTQMMLEDSNLCFQYGLHHTLPLDHNLLKEKIHTSFLHGTPVFQSKSLILRSGNKSYQPFFFRKRKLEKASRQKHQLNPSFRKHDDNEAGIFVKLLRR</sequence>
<keyword evidence="5" id="KW-1185">Reference proteome</keyword>
<comment type="subcellular location">
    <subcellularLocation>
        <location evidence="1">Plastid</location>
        <location evidence="1">Chloroplast</location>
    </subcellularLocation>
</comment>
<gene>
    <name evidence="4" type="ORF">SLEP1_g37632</name>
</gene>
<evidence type="ECO:0000256" key="2">
    <source>
        <dbReference type="ARBA" id="ARBA00022528"/>
    </source>
</evidence>
<evidence type="ECO:0000256" key="1">
    <source>
        <dbReference type="ARBA" id="ARBA00004229"/>
    </source>
</evidence>
<evidence type="ECO:0000313" key="4">
    <source>
        <dbReference type="EMBL" id="GKV28611.1"/>
    </source>
</evidence>
<dbReference type="AlphaFoldDB" id="A0AAV5KVB9"/>
<dbReference type="Pfam" id="PF04278">
    <property type="entry name" value="Tic22"/>
    <property type="match status" value="1"/>
</dbReference>
<evidence type="ECO:0000313" key="5">
    <source>
        <dbReference type="Proteomes" id="UP001054252"/>
    </source>
</evidence>
<protein>
    <submittedName>
        <fullName evidence="4">Uncharacterized protein</fullName>
    </submittedName>
</protein>
<dbReference type="EMBL" id="BPVZ01000080">
    <property type="protein sequence ID" value="GKV28611.1"/>
    <property type="molecule type" value="Genomic_DNA"/>
</dbReference>
<proteinExistence type="predicted"/>